<dbReference type="Gene3D" id="1.10.260.40">
    <property type="entry name" value="lambda repressor-like DNA-binding domains"/>
    <property type="match status" value="1"/>
</dbReference>
<reference evidence="3 4" key="2">
    <citation type="submission" date="2021-03" db="EMBL/GenBank/DDBJ databases">
        <title>Genomic Encyclopedia of Type Strains, Phase IV (KMG-IV): sequencing the most valuable type-strain genomes for metagenomic binning, comparative biology and taxonomic classification.</title>
        <authorList>
            <person name="Goeker M."/>
        </authorList>
    </citation>
    <scope>NUCLEOTIDE SEQUENCE [LARGE SCALE GENOMIC DNA]</scope>
    <source>
        <strain evidence="3 4">DSM 41954</strain>
    </source>
</reference>
<dbReference type="GO" id="GO:0003677">
    <property type="term" value="F:DNA binding"/>
    <property type="evidence" value="ECO:0007669"/>
    <property type="project" value="InterPro"/>
</dbReference>
<dbReference type="EMBL" id="LK022848">
    <property type="protein sequence ID" value="CDR09701.1"/>
    <property type="molecule type" value="Genomic_DNA"/>
</dbReference>
<feature type="domain" description="HTH cro/C1-type" evidence="1">
    <location>
        <begin position="21"/>
        <end position="76"/>
    </location>
</feature>
<dbReference type="InterPro" id="IPR001387">
    <property type="entry name" value="Cro/C1-type_HTH"/>
</dbReference>
<dbReference type="PROSITE" id="PS50943">
    <property type="entry name" value="HTH_CROC1"/>
    <property type="match status" value="1"/>
</dbReference>
<evidence type="ECO:0000313" key="2">
    <source>
        <dbReference type="EMBL" id="CDR09701.1"/>
    </source>
</evidence>
<keyword evidence="4" id="KW-1185">Reference proteome</keyword>
<evidence type="ECO:0000259" key="1">
    <source>
        <dbReference type="PROSITE" id="PS50943"/>
    </source>
</evidence>
<dbReference type="Pfam" id="PF13560">
    <property type="entry name" value="HTH_31"/>
    <property type="match status" value="1"/>
</dbReference>
<dbReference type="InterPro" id="IPR010982">
    <property type="entry name" value="Lambda_DNA-bd_dom_sf"/>
</dbReference>
<evidence type="ECO:0000313" key="3">
    <source>
        <dbReference type="EMBL" id="MBP2061481.1"/>
    </source>
</evidence>
<dbReference type="SUPFAM" id="SSF47413">
    <property type="entry name" value="lambda repressor-like DNA-binding domains"/>
    <property type="match status" value="1"/>
</dbReference>
<protein>
    <submittedName>
        <fullName evidence="2">Helix-turn-helix domain protein</fullName>
    </submittedName>
    <submittedName>
        <fullName evidence="3">Transcriptional regulator with XRE-family HTH domain</fullName>
    </submittedName>
</protein>
<dbReference type="CDD" id="cd00093">
    <property type="entry name" value="HTH_XRE"/>
    <property type="match status" value="1"/>
</dbReference>
<dbReference type="RefSeq" id="WP_078956872.1">
    <property type="nucleotide sequence ID" value="NZ_BAABDR010000045.1"/>
</dbReference>
<gene>
    <name evidence="3" type="ORF">J2Z30_002490</name>
    <name evidence="2" type="ORF">SIRAN6302</name>
</gene>
<dbReference type="EMBL" id="JAGGLR010000006">
    <property type="protein sequence ID" value="MBP2061481.1"/>
    <property type="molecule type" value="Genomic_DNA"/>
</dbReference>
<dbReference type="Proteomes" id="UP000756710">
    <property type="component" value="Unassembled WGS sequence"/>
</dbReference>
<evidence type="ECO:0000313" key="4">
    <source>
        <dbReference type="Proteomes" id="UP000756710"/>
    </source>
</evidence>
<organism evidence="2">
    <name type="scientific">Streptomyces iranensis</name>
    <dbReference type="NCBI Taxonomy" id="576784"/>
    <lineage>
        <taxon>Bacteria</taxon>
        <taxon>Bacillati</taxon>
        <taxon>Actinomycetota</taxon>
        <taxon>Actinomycetes</taxon>
        <taxon>Kitasatosporales</taxon>
        <taxon>Streptomycetaceae</taxon>
        <taxon>Streptomyces</taxon>
        <taxon>Streptomyces violaceusniger group</taxon>
    </lineage>
</organism>
<dbReference type="SMART" id="SM00530">
    <property type="entry name" value="HTH_XRE"/>
    <property type="match status" value="1"/>
</dbReference>
<accession>A0A060ZV95</accession>
<reference evidence="2" key="1">
    <citation type="submission" date="2014-05" db="EMBL/GenBank/DDBJ databases">
        <authorList>
            <person name="Horn Fabian"/>
        </authorList>
    </citation>
    <scope>NUCLEOTIDE SEQUENCE</scope>
</reference>
<proteinExistence type="predicted"/>
<sequence>MNWSSQAIRDAARQGDFGLIVSRARRDAGVSQSQLGDACGISQSAVSRLEGRGTASYDMTILARAATHLHVPPRLVGLADHTAAHVAENGQHDVHRRNFLAGTAAAITTPALSARHAEPTDTGQAATLRVATTAFRRLDGSTPSRQLSEPVLAHLRLTQTITSDAETPEQRARLAAVGSEAASLAGWLAWDMNDIGSARTWYGAAIKAARTSGDRLLLAYQLGSLAGFEADTGNAAQGLALVRSAHRQLGDAAPAIATAWLGTIEALAHAAAGNRPAAETALAQAVRSTDAVQDEQPPPWPWVFTFTHTKVAATRLTCGARLGLPGWVAASQDAAAVALTTSHEKQRALLTLDLAAAKLATGRLDGAFALAGRALETGARYRSGRIIERVRAVRRSYTSTTPPRVVREFDDRLHGVYL</sequence>
<dbReference type="HOGENOM" id="CLU_029927_6_1_11"/>
<dbReference type="AlphaFoldDB" id="A0A060ZV95"/>
<name>A0A060ZV95_9ACTN</name>